<keyword evidence="5 6" id="KW-0472">Membrane</keyword>
<dbReference type="AlphaFoldDB" id="A0A1H5X6U2"/>
<name>A0A1H5X6U2_9FIRM</name>
<dbReference type="Gene3D" id="1.10.3720.10">
    <property type="entry name" value="MetI-like"/>
    <property type="match status" value="1"/>
</dbReference>
<organism evidence="8 9">
    <name type="scientific">Lachnospira multipara</name>
    <dbReference type="NCBI Taxonomy" id="28051"/>
    <lineage>
        <taxon>Bacteria</taxon>
        <taxon>Bacillati</taxon>
        <taxon>Bacillota</taxon>
        <taxon>Clostridia</taxon>
        <taxon>Lachnospirales</taxon>
        <taxon>Lachnospiraceae</taxon>
        <taxon>Lachnospira</taxon>
    </lineage>
</organism>
<evidence type="ECO:0000313" key="9">
    <source>
        <dbReference type="Proteomes" id="UP000236726"/>
    </source>
</evidence>
<dbReference type="SUPFAM" id="SSF161098">
    <property type="entry name" value="MetI-like"/>
    <property type="match status" value="1"/>
</dbReference>
<reference evidence="8 9" key="1">
    <citation type="submission" date="2016-10" db="EMBL/GenBank/DDBJ databases">
        <authorList>
            <person name="de Groot N.N."/>
        </authorList>
    </citation>
    <scope>NUCLEOTIDE SEQUENCE [LARGE SCALE GENOMIC DNA]</scope>
    <source>
        <strain evidence="8 9">D15d</strain>
    </source>
</reference>
<dbReference type="GO" id="GO:0005886">
    <property type="term" value="C:plasma membrane"/>
    <property type="evidence" value="ECO:0007669"/>
    <property type="project" value="UniProtKB-SubCell"/>
</dbReference>
<evidence type="ECO:0000256" key="6">
    <source>
        <dbReference type="RuleBase" id="RU363032"/>
    </source>
</evidence>
<protein>
    <submittedName>
        <fullName evidence="8">L-cystine transport system permease protein</fullName>
    </submittedName>
</protein>
<dbReference type="PANTHER" id="PTHR30614:SF0">
    <property type="entry name" value="L-CYSTINE TRANSPORT SYSTEM PERMEASE PROTEIN TCYL"/>
    <property type="match status" value="1"/>
</dbReference>
<dbReference type="Pfam" id="PF00528">
    <property type="entry name" value="BPD_transp_1"/>
    <property type="match status" value="1"/>
</dbReference>
<dbReference type="InterPro" id="IPR043429">
    <property type="entry name" value="ArtM/GltK/GlnP/TcyL/YhdX-like"/>
</dbReference>
<sequence length="238" mass="26894">MGFNFSYFVTSFKQALLYVPVTIKIMLVTFVVSFIIGTIIGAVRFYKIPFFSKFFSIFVTIYLGLPVTVALVLYNLIFLTCYNDFANFFHINKQISDINPIFVAYIALIAGYSCNLSETVRGNLRSIDKTQFEAGYSIGLTKLQTFRNIIFPQMIPNMIPGLLNNLIGILKGTNLVSTIGITEVMVAALYPCQETYSYLEGYLAAAALYWIIGIVIENIGHFVIKFSSKNNKEVWNYD</sequence>
<keyword evidence="2 6" id="KW-0812">Transmembrane</keyword>
<gene>
    <name evidence="8" type="ORF">SAMN05216537_1239</name>
</gene>
<evidence type="ECO:0000259" key="7">
    <source>
        <dbReference type="PROSITE" id="PS50928"/>
    </source>
</evidence>
<feature type="transmembrane region" description="Helical" evidence="6">
    <location>
        <begin position="15"/>
        <end position="42"/>
    </location>
</feature>
<feature type="transmembrane region" description="Helical" evidence="6">
    <location>
        <begin position="98"/>
        <end position="116"/>
    </location>
</feature>
<keyword evidence="9" id="KW-1185">Reference proteome</keyword>
<feature type="transmembrane region" description="Helical" evidence="6">
    <location>
        <begin position="54"/>
        <end position="78"/>
    </location>
</feature>
<dbReference type="GO" id="GO:0055085">
    <property type="term" value="P:transmembrane transport"/>
    <property type="evidence" value="ECO:0007669"/>
    <property type="project" value="InterPro"/>
</dbReference>
<evidence type="ECO:0000256" key="3">
    <source>
        <dbReference type="ARBA" id="ARBA00022970"/>
    </source>
</evidence>
<feature type="domain" description="ABC transmembrane type-1" evidence="7">
    <location>
        <begin position="19"/>
        <end position="220"/>
    </location>
</feature>
<dbReference type="RefSeq" id="WP_051195332.1">
    <property type="nucleotide sequence ID" value="NZ_FNUL01000023.1"/>
</dbReference>
<dbReference type="InterPro" id="IPR000515">
    <property type="entry name" value="MetI-like"/>
</dbReference>
<accession>A0A1H5X6U2</accession>
<comment type="similarity">
    <text evidence="6">Belongs to the binding-protein-dependent transport system permease family.</text>
</comment>
<keyword evidence="3" id="KW-0029">Amino-acid transport</keyword>
<evidence type="ECO:0000256" key="2">
    <source>
        <dbReference type="ARBA" id="ARBA00022692"/>
    </source>
</evidence>
<dbReference type="EMBL" id="FNUL01000023">
    <property type="protein sequence ID" value="SEG07468.1"/>
    <property type="molecule type" value="Genomic_DNA"/>
</dbReference>
<keyword evidence="4 6" id="KW-1133">Transmembrane helix</keyword>
<feature type="transmembrane region" description="Helical" evidence="6">
    <location>
        <begin position="162"/>
        <end position="190"/>
    </location>
</feature>
<keyword evidence="6" id="KW-0813">Transport</keyword>
<proteinExistence type="inferred from homology"/>
<dbReference type="PROSITE" id="PS50928">
    <property type="entry name" value="ABC_TM1"/>
    <property type="match status" value="1"/>
</dbReference>
<comment type="subcellular location">
    <subcellularLocation>
        <location evidence="6">Cell membrane</location>
        <topology evidence="6">Multi-pass membrane protein</topology>
    </subcellularLocation>
    <subcellularLocation>
        <location evidence="1">Membrane</location>
        <topology evidence="1">Multi-pass membrane protein</topology>
    </subcellularLocation>
</comment>
<dbReference type="PANTHER" id="PTHR30614">
    <property type="entry name" value="MEMBRANE COMPONENT OF AMINO ACID ABC TRANSPORTER"/>
    <property type="match status" value="1"/>
</dbReference>
<evidence type="ECO:0000256" key="4">
    <source>
        <dbReference type="ARBA" id="ARBA00022989"/>
    </source>
</evidence>
<evidence type="ECO:0000256" key="1">
    <source>
        <dbReference type="ARBA" id="ARBA00004141"/>
    </source>
</evidence>
<dbReference type="Proteomes" id="UP000236726">
    <property type="component" value="Unassembled WGS sequence"/>
</dbReference>
<evidence type="ECO:0000313" key="8">
    <source>
        <dbReference type="EMBL" id="SEG07468.1"/>
    </source>
</evidence>
<dbReference type="GO" id="GO:0006865">
    <property type="term" value="P:amino acid transport"/>
    <property type="evidence" value="ECO:0007669"/>
    <property type="project" value="UniProtKB-KW"/>
</dbReference>
<feature type="transmembrane region" description="Helical" evidence="6">
    <location>
        <begin position="202"/>
        <end position="224"/>
    </location>
</feature>
<evidence type="ECO:0000256" key="5">
    <source>
        <dbReference type="ARBA" id="ARBA00023136"/>
    </source>
</evidence>
<dbReference type="InterPro" id="IPR035906">
    <property type="entry name" value="MetI-like_sf"/>
</dbReference>
<dbReference type="CDD" id="cd06261">
    <property type="entry name" value="TM_PBP2"/>
    <property type="match status" value="1"/>
</dbReference>